<evidence type="ECO:0000313" key="3">
    <source>
        <dbReference type="EMBL" id="SHJ04780.1"/>
    </source>
</evidence>
<dbReference type="Pfam" id="PF01558">
    <property type="entry name" value="POR"/>
    <property type="match status" value="1"/>
</dbReference>
<proteinExistence type="predicted"/>
<organism evidence="3 4">
    <name type="scientific">Desulfofundulus thermosubterraneus DSM 16057</name>
    <dbReference type="NCBI Taxonomy" id="1121432"/>
    <lineage>
        <taxon>Bacteria</taxon>
        <taxon>Bacillati</taxon>
        <taxon>Bacillota</taxon>
        <taxon>Clostridia</taxon>
        <taxon>Eubacteriales</taxon>
        <taxon>Peptococcaceae</taxon>
        <taxon>Desulfofundulus</taxon>
    </lineage>
</organism>
<evidence type="ECO:0000256" key="1">
    <source>
        <dbReference type="ARBA" id="ARBA00023002"/>
    </source>
</evidence>
<sequence length="185" mass="19393">MFRTIEFRLSGSGGQGLILAGVILADAAIREGKNAVQAQSYGPEARGGASKAEVIISEGEIDYPKVVLPDVVLAMSQDAANKYAGKVKKGGLLIVDNTYVKNVPPTPARVYVFPISRLAREKVGKEMVANIVALGILAGLTGAVSRQALEQALLSRIPKGTETLNMQALEAGFEMAKASSVKVPA</sequence>
<evidence type="ECO:0000313" key="4">
    <source>
        <dbReference type="Proteomes" id="UP000184529"/>
    </source>
</evidence>
<dbReference type="SUPFAM" id="SSF53323">
    <property type="entry name" value="Pyruvate-ferredoxin oxidoreductase, PFOR, domain III"/>
    <property type="match status" value="1"/>
</dbReference>
<keyword evidence="1" id="KW-0560">Oxidoreductase</keyword>
<dbReference type="GO" id="GO:0016903">
    <property type="term" value="F:oxidoreductase activity, acting on the aldehyde or oxo group of donors"/>
    <property type="evidence" value="ECO:0007669"/>
    <property type="project" value="InterPro"/>
</dbReference>
<dbReference type="InterPro" id="IPR052554">
    <property type="entry name" value="2-oxoglutarate_synth_KorC"/>
</dbReference>
<dbReference type="RefSeq" id="WP_072868702.1">
    <property type="nucleotide sequence ID" value="NZ_FQZM01000018.1"/>
</dbReference>
<dbReference type="PANTHER" id="PTHR42730:SF1">
    <property type="entry name" value="2-OXOGLUTARATE SYNTHASE SUBUNIT KORC"/>
    <property type="match status" value="1"/>
</dbReference>
<dbReference type="STRING" id="1121432.SAMN02745219_01622"/>
<keyword evidence="4" id="KW-1185">Reference proteome</keyword>
<evidence type="ECO:0000259" key="2">
    <source>
        <dbReference type="Pfam" id="PF01558"/>
    </source>
</evidence>
<protein>
    <submittedName>
        <fullName evidence="3">2-oxoglutarate ferredoxin oxidoreductase subunit gamma</fullName>
    </submittedName>
</protein>
<gene>
    <name evidence="3" type="ORF">SAMN02745219_01622</name>
</gene>
<dbReference type="OrthoDB" id="9789125at2"/>
<dbReference type="InterPro" id="IPR002869">
    <property type="entry name" value="Pyrv_flavodox_OxRed_cen"/>
</dbReference>
<dbReference type="InterPro" id="IPR019752">
    <property type="entry name" value="Pyrv/ketoisovalerate_OxRed_cat"/>
</dbReference>
<accession>A0A1M6G4F8</accession>
<feature type="domain" description="Pyruvate/ketoisovalerate oxidoreductase catalytic" evidence="2">
    <location>
        <begin position="13"/>
        <end position="174"/>
    </location>
</feature>
<reference evidence="4" key="1">
    <citation type="submission" date="2016-11" db="EMBL/GenBank/DDBJ databases">
        <authorList>
            <person name="Varghese N."/>
            <person name="Submissions S."/>
        </authorList>
    </citation>
    <scope>NUCLEOTIDE SEQUENCE [LARGE SCALE GENOMIC DNA]</scope>
    <source>
        <strain evidence="4">DSM 16057</strain>
    </source>
</reference>
<dbReference type="EMBL" id="FQZM01000018">
    <property type="protein sequence ID" value="SHJ04780.1"/>
    <property type="molecule type" value="Genomic_DNA"/>
</dbReference>
<name>A0A1M6G4F8_9FIRM</name>
<dbReference type="PANTHER" id="PTHR42730">
    <property type="entry name" value="2-OXOGLUTARATE SYNTHASE SUBUNIT KORC"/>
    <property type="match status" value="1"/>
</dbReference>
<dbReference type="AlphaFoldDB" id="A0A1M6G4F8"/>
<dbReference type="Proteomes" id="UP000184529">
    <property type="component" value="Unassembled WGS sequence"/>
</dbReference>
<dbReference type="Gene3D" id="3.40.920.10">
    <property type="entry name" value="Pyruvate-ferredoxin oxidoreductase, PFOR, domain III"/>
    <property type="match status" value="1"/>
</dbReference>